<proteinExistence type="predicted"/>
<reference evidence="1 2" key="1">
    <citation type="journal article" date="2012" name="J. Bacteriol.">
        <title>Complete Genome Sequence of Flavobacterium indicum GPSTA100-9T, Isolated from Warm Spring Water.</title>
        <authorList>
            <person name="Barbier P."/>
            <person name="Houel A."/>
            <person name="Loux V."/>
            <person name="Poulain J."/>
            <person name="Bernardet J.F."/>
            <person name="Touchon M."/>
            <person name="Duchaud E."/>
        </authorList>
    </citation>
    <scope>NUCLEOTIDE SEQUENCE [LARGE SCALE GENOMIC DNA]</scope>
    <source>
        <strain evidence="2">DSM 17447 / CIP 109464 / GPTSA100-9</strain>
    </source>
</reference>
<gene>
    <name evidence="1" type="ordered locus">KQS_04925</name>
</gene>
<dbReference type="PATRIC" id="fig|1094466.5.peg.963"/>
<protein>
    <submittedName>
        <fullName evidence="1">Probable lipoprotein</fullName>
    </submittedName>
</protein>
<dbReference type="KEGG" id="fin:KQS_04925"/>
<evidence type="ECO:0000313" key="1">
    <source>
        <dbReference type="EMBL" id="CCG52951.1"/>
    </source>
</evidence>
<dbReference type="eggNOG" id="ENOG502ZYP4">
    <property type="taxonomic scope" value="Bacteria"/>
</dbReference>
<accession>H8XUG8</accession>
<dbReference type="HOGENOM" id="CLU_2046201_0_0_10"/>
<dbReference type="RefSeq" id="WP_014388092.1">
    <property type="nucleotide sequence ID" value="NC_017025.1"/>
</dbReference>
<sequence length="120" mass="14043">MEKLKFTLLSLCFVLFSCKNDMKFEKSGWNQKGDLNSYKNRENMLEDLTNNHKLKGISYSKVIDLLGLPENYSDEKFNTLSYNIVTEYGNDIDPVYIKILEIKLTKDSIVENYKIVEIEN</sequence>
<organism evidence="1 2">
    <name type="scientific">Flavobacterium indicum (strain DSM 17447 / CIP 109464 / GPTSA100-9)</name>
    <dbReference type="NCBI Taxonomy" id="1094466"/>
    <lineage>
        <taxon>Bacteria</taxon>
        <taxon>Pseudomonadati</taxon>
        <taxon>Bacteroidota</taxon>
        <taxon>Flavobacteriia</taxon>
        <taxon>Flavobacteriales</taxon>
        <taxon>Flavobacteriaceae</taxon>
        <taxon>Flavobacterium</taxon>
    </lineage>
</organism>
<dbReference type="AlphaFoldDB" id="H8XUG8"/>
<evidence type="ECO:0000313" key="2">
    <source>
        <dbReference type="Proteomes" id="UP000007599"/>
    </source>
</evidence>
<dbReference type="OrthoDB" id="1493479at2"/>
<name>H8XUG8_FLAIG</name>
<dbReference type="PROSITE" id="PS51257">
    <property type="entry name" value="PROKAR_LIPOPROTEIN"/>
    <property type="match status" value="1"/>
</dbReference>
<reference evidence="2" key="2">
    <citation type="submission" date="2012-03" db="EMBL/GenBank/DDBJ databases">
        <title>Complete genome sequence of Flavobacterium indicum GPTSA100-9T, isolated from warm spring water.</title>
        <authorList>
            <person name="Barbier P."/>
            <person name="Houel A."/>
            <person name="Loux V."/>
            <person name="Poulain J."/>
            <person name="Bernardet J.-F."/>
            <person name="Touchon M."/>
            <person name="Duchaud E."/>
        </authorList>
    </citation>
    <scope>NUCLEOTIDE SEQUENCE [LARGE SCALE GENOMIC DNA]</scope>
    <source>
        <strain evidence="2">DSM 17447 / CIP 109464 / GPTSA100-9</strain>
    </source>
</reference>
<dbReference type="Proteomes" id="UP000007599">
    <property type="component" value="Chromosome I"/>
</dbReference>
<keyword evidence="2" id="KW-1185">Reference proteome</keyword>
<dbReference type="EMBL" id="HE774682">
    <property type="protein sequence ID" value="CCG52951.1"/>
    <property type="molecule type" value="Genomic_DNA"/>
</dbReference>
<keyword evidence="1" id="KW-0449">Lipoprotein</keyword>